<dbReference type="GO" id="GO:0003824">
    <property type="term" value="F:catalytic activity"/>
    <property type="evidence" value="ECO:0007669"/>
    <property type="project" value="UniProtKB-ARBA"/>
</dbReference>
<sequence>MEYLDIVNNNDEVIGQCTVSESYDKLLPHRISHIFIFNNEGKMLLQKRTEEEKFCPNHWSTAVGGHVQAGESYEEAAIREYEEELGTKSELEFIGKTIYEKENIPKKFLTIFKSNFNGPYNINLDEVAAVDSFSIEEIKNMIESGEKFLPELLFILEKYYL</sequence>
<name>A0A2M7VBU3_9BACT</name>
<evidence type="ECO:0000259" key="1">
    <source>
        <dbReference type="PROSITE" id="PS51462"/>
    </source>
</evidence>
<proteinExistence type="predicted"/>
<dbReference type="InterPro" id="IPR015797">
    <property type="entry name" value="NUDIX_hydrolase-like_dom_sf"/>
</dbReference>
<evidence type="ECO:0000313" key="2">
    <source>
        <dbReference type="EMBL" id="PIZ96646.1"/>
    </source>
</evidence>
<dbReference type="InterPro" id="IPR000086">
    <property type="entry name" value="NUDIX_hydrolase_dom"/>
</dbReference>
<dbReference type="Pfam" id="PF00293">
    <property type="entry name" value="NUDIX"/>
    <property type="match status" value="1"/>
</dbReference>
<accession>A0A2M7VBU3</accession>
<dbReference type="AlphaFoldDB" id="A0A2M7VBU3"/>
<dbReference type="EMBL" id="PFPL01000013">
    <property type="protein sequence ID" value="PIZ96646.1"/>
    <property type="molecule type" value="Genomic_DNA"/>
</dbReference>
<dbReference type="Proteomes" id="UP000231453">
    <property type="component" value="Unassembled WGS sequence"/>
</dbReference>
<dbReference type="PANTHER" id="PTHR10885:SF0">
    <property type="entry name" value="ISOPENTENYL-DIPHOSPHATE DELTA-ISOMERASE"/>
    <property type="match status" value="1"/>
</dbReference>
<feature type="domain" description="Nudix hydrolase" evidence="1">
    <location>
        <begin position="27"/>
        <end position="155"/>
    </location>
</feature>
<reference evidence="3" key="1">
    <citation type="submission" date="2017-09" db="EMBL/GenBank/DDBJ databases">
        <title>Depth-based differentiation of microbial function through sediment-hosted aquifers and enrichment of novel symbionts in the deep terrestrial subsurface.</title>
        <authorList>
            <person name="Probst A.J."/>
            <person name="Ladd B."/>
            <person name="Jarett J.K."/>
            <person name="Geller-Mcgrath D.E."/>
            <person name="Sieber C.M.K."/>
            <person name="Emerson J.B."/>
            <person name="Anantharaman K."/>
            <person name="Thomas B.C."/>
            <person name="Malmstrom R."/>
            <person name="Stieglmeier M."/>
            <person name="Klingl A."/>
            <person name="Woyke T."/>
            <person name="Ryan C.M."/>
            <person name="Banfield J.F."/>
        </authorList>
    </citation>
    <scope>NUCLEOTIDE SEQUENCE [LARGE SCALE GENOMIC DNA]</scope>
</reference>
<gene>
    <name evidence="2" type="ORF">COX80_00810</name>
</gene>
<dbReference type="SUPFAM" id="SSF55811">
    <property type="entry name" value="Nudix"/>
    <property type="match status" value="1"/>
</dbReference>
<protein>
    <recommendedName>
        <fullName evidence="1">Nudix hydrolase domain-containing protein</fullName>
    </recommendedName>
</protein>
<dbReference type="Gene3D" id="3.90.79.10">
    <property type="entry name" value="Nucleoside Triphosphate Pyrophosphohydrolase"/>
    <property type="match status" value="1"/>
</dbReference>
<organism evidence="2 3">
    <name type="scientific">Candidatus Magasanikbacteria bacterium CG_4_10_14_0_2_um_filter_33_14</name>
    <dbReference type="NCBI Taxonomy" id="1974636"/>
    <lineage>
        <taxon>Bacteria</taxon>
        <taxon>Candidatus Magasanikiibacteriota</taxon>
    </lineage>
</organism>
<dbReference type="PROSITE" id="PS51462">
    <property type="entry name" value="NUDIX"/>
    <property type="match status" value="1"/>
</dbReference>
<evidence type="ECO:0000313" key="3">
    <source>
        <dbReference type="Proteomes" id="UP000231453"/>
    </source>
</evidence>
<dbReference type="PANTHER" id="PTHR10885">
    <property type="entry name" value="ISOPENTENYL-DIPHOSPHATE DELTA-ISOMERASE"/>
    <property type="match status" value="1"/>
</dbReference>
<comment type="caution">
    <text evidence="2">The sequence shown here is derived from an EMBL/GenBank/DDBJ whole genome shotgun (WGS) entry which is preliminary data.</text>
</comment>